<dbReference type="Proteomes" id="UP000000343">
    <property type="component" value="Chromosome"/>
</dbReference>
<proteinExistence type="predicted"/>
<dbReference type="AlphaFoldDB" id="E8X3P5"/>
<evidence type="ECO:0008006" key="3">
    <source>
        <dbReference type="Google" id="ProtNLM"/>
    </source>
</evidence>
<dbReference type="EMBL" id="CP002480">
    <property type="protein sequence ID" value="ADW69323.1"/>
    <property type="molecule type" value="Genomic_DNA"/>
</dbReference>
<reference evidence="2" key="1">
    <citation type="submission" date="2011-01" db="EMBL/GenBank/DDBJ databases">
        <title>Complete sequence of chromosome of Acidobacterium sp. MP5ACTX9.</title>
        <authorList>
            <consortium name="US DOE Joint Genome Institute"/>
            <person name="Lucas S."/>
            <person name="Copeland A."/>
            <person name="Lapidus A."/>
            <person name="Cheng J.-F."/>
            <person name="Goodwin L."/>
            <person name="Pitluck S."/>
            <person name="Teshima H."/>
            <person name="Detter J.C."/>
            <person name="Han C."/>
            <person name="Tapia R."/>
            <person name="Land M."/>
            <person name="Hauser L."/>
            <person name="Kyrpides N."/>
            <person name="Ivanova N."/>
            <person name="Ovchinnikova G."/>
            <person name="Pagani I."/>
            <person name="Rawat S.R."/>
            <person name="Mannisto M."/>
            <person name="Haggblom M.M."/>
            <person name="Woyke T."/>
        </authorList>
    </citation>
    <scope>NUCLEOTIDE SEQUENCE [LARGE SCALE GENOMIC DNA]</scope>
    <source>
        <strain evidence="2">MP5ACTX9</strain>
    </source>
</reference>
<dbReference type="STRING" id="1198114.AciX9_2285"/>
<gene>
    <name evidence="1" type="ordered locus">AciX9_2285</name>
</gene>
<organism evidence="2">
    <name type="scientific">Granulicella tundricola (strain ATCC BAA-1859 / DSM 23138 / MP5ACTX9)</name>
    <dbReference type="NCBI Taxonomy" id="1198114"/>
    <lineage>
        <taxon>Bacteria</taxon>
        <taxon>Pseudomonadati</taxon>
        <taxon>Acidobacteriota</taxon>
        <taxon>Terriglobia</taxon>
        <taxon>Terriglobales</taxon>
        <taxon>Acidobacteriaceae</taxon>
        <taxon>Granulicella</taxon>
    </lineage>
</organism>
<dbReference type="RefSeq" id="WP_013580639.1">
    <property type="nucleotide sequence ID" value="NC_015064.1"/>
</dbReference>
<dbReference type="HOGENOM" id="CLU_2601150_0_0_0"/>
<evidence type="ECO:0000313" key="1">
    <source>
        <dbReference type="EMBL" id="ADW69323.1"/>
    </source>
</evidence>
<keyword evidence="2" id="KW-1185">Reference proteome</keyword>
<evidence type="ECO:0000313" key="2">
    <source>
        <dbReference type="Proteomes" id="UP000000343"/>
    </source>
</evidence>
<dbReference type="KEGG" id="acm:AciX9_2285"/>
<name>E8X3P5_GRATM</name>
<dbReference type="PaxDb" id="1198114-AciX9_2285"/>
<dbReference type="OrthoDB" id="129789at2"/>
<accession>E8X3P5</accession>
<protein>
    <recommendedName>
        <fullName evidence="3">Type II toxin-antitoxin system ParD family antitoxin</fullName>
    </recommendedName>
</protein>
<sequence>MTIEIHQPELEALIQQRMASGHFQDVEDVLIQALKLAPSVNDSAATQQTLEEMFAKARGLGDDLDITRDPSPGRIIDLS</sequence>